<name>M6CWJ6_9LEPT</name>
<comment type="caution">
    <text evidence="1">The sequence shown here is derived from an EMBL/GenBank/DDBJ whole genome shotgun (WGS) entry which is preliminary data.</text>
</comment>
<protein>
    <submittedName>
        <fullName evidence="1">Uncharacterized protein</fullName>
    </submittedName>
</protein>
<accession>M6CWJ6</accession>
<dbReference type="PATRIC" id="fig|1218565.3.peg.1316"/>
<reference evidence="1 2" key="1">
    <citation type="submission" date="2013-01" db="EMBL/GenBank/DDBJ databases">
        <authorList>
            <person name="Harkins D.M."/>
            <person name="Durkin A.S."/>
            <person name="Brinkac L.M."/>
            <person name="Haft D.H."/>
            <person name="Selengut J.D."/>
            <person name="Sanka R."/>
            <person name="DePew J."/>
            <person name="Purushe J."/>
            <person name="Galloway R.L."/>
            <person name="Vinetz J.M."/>
            <person name="Sutton G.G."/>
            <person name="Nierman W.C."/>
            <person name="Fouts D.E."/>
        </authorList>
    </citation>
    <scope>NUCLEOTIDE SEQUENCE [LARGE SCALE GENOMIC DNA]</scope>
    <source>
        <strain evidence="1 2">79601</strain>
    </source>
</reference>
<gene>
    <name evidence="1" type="ORF">LEP1GSC194_0327</name>
</gene>
<organism evidence="1 2">
    <name type="scientific">Leptospira alstonii serovar Sichuan str. 79601</name>
    <dbReference type="NCBI Taxonomy" id="1218565"/>
    <lineage>
        <taxon>Bacteria</taxon>
        <taxon>Pseudomonadati</taxon>
        <taxon>Spirochaetota</taxon>
        <taxon>Spirochaetia</taxon>
        <taxon>Leptospirales</taxon>
        <taxon>Leptospiraceae</taxon>
        <taxon>Leptospira</taxon>
    </lineage>
</organism>
<evidence type="ECO:0000313" key="2">
    <source>
        <dbReference type="Proteomes" id="UP000011988"/>
    </source>
</evidence>
<sequence length="62" mass="7408">MKLIRYYEDILSFDLGINIRLLSYGYIEAEDLDPQLKTDQTYGVKYFRVTLLEFLNSFAFDK</sequence>
<evidence type="ECO:0000313" key="1">
    <source>
        <dbReference type="EMBL" id="EMJ96059.1"/>
    </source>
</evidence>
<dbReference type="Proteomes" id="UP000011988">
    <property type="component" value="Unassembled WGS sequence"/>
</dbReference>
<proteinExistence type="predicted"/>
<dbReference type="AlphaFoldDB" id="M6CWJ6"/>
<dbReference type="EMBL" id="ANIK01000028">
    <property type="protein sequence ID" value="EMJ96059.1"/>
    <property type="molecule type" value="Genomic_DNA"/>
</dbReference>